<dbReference type="Proteomes" id="UP000290287">
    <property type="component" value="Unassembled WGS sequence"/>
</dbReference>
<organism evidence="2 3">
    <name type="scientific">Veronia nyctiphanis</name>
    <dbReference type="NCBI Taxonomy" id="1278244"/>
    <lineage>
        <taxon>Bacteria</taxon>
        <taxon>Pseudomonadati</taxon>
        <taxon>Pseudomonadota</taxon>
        <taxon>Gammaproteobacteria</taxon>
        <taxon>Vibrionales</taxon>
        <taxon>Vibrionaceae</taxon>
        <taxon>Veronia</taxon>
    </lineage>
</organism>
<dbReference type="EMBL" id="PEIB01000081">
    <property type="protein sequence ID" value="RXJ66459.1"/>
    <property type="molecule type" value="Genomic_DNA"/>
</dbReference>
<comment type="caution">
    <text evidence="2">The sequence shown here is derived from an EMBL/GenBank/DDBJ whole genome shotgun (WGS) entry which is preliminary data.</text>
</comment>
<feature type="domain" description="N-acetyltransferase" evidence="1">
    <location>
        <begin position="1"/>
        <end position="134"/>
    </location>
</feature>
<dbReference type="OrthoDB" id="9784707at2"/>
<accession>A0A4Q0YBK5</accession>
<dbReference type="GO" id="GO:1990189">
    <property type="term" value="F:protein N-terminal-serine acetyltransferase activity"/>
    <property type="evidence" value="ECO:0007669"/>
    <property type="project" value="TreeGrafter"/>
</dbReference>
<name>A0A4Q0YBK5_9GAMM</name>
<evidence type="ECO:0000313" key="2">
    <source>
        <dbReference type="EMBL" id="RXJ66459.1"/>
    </source>
</evidence>
<dbReference type="InterPro" id="IPR016181">
    <property type="entry name" value="Acyl_CoA_acyltransferase"/>
</dbReference>
<keyword evidence="2" id="KW-0808">Transferase</keyword>
<dbReference type="SUPFAM" id="SSF55729">
    <property type="entry name" value="Acyl-CoA N-acyltransferases (Nat)"/>
    <property type="match status" value="1"/>
</dbReference>
<dbReference type="InterPro" id="IPR000182">
    <property type="entry name" value="GNAT_dom"/>
</dbReference>
<dbReference type="Gene3D" id="3.40.630.30">
    <property type="match status" value="1"/>
</dbReference>
<keyword evidence="3" id="KW-1185">Reference proteome</keyword>
<dbReference type="GO" id="GO:0005737">
    <property type="term" value="C:cytoplasm"/>
    <property type="evidence" value="ECO:0007669"/>
    <property type="project" value="TreeGrafter"/>
</dbReference>
<dbReference type="GO" id="GO:0008999">
    <property type="term" value="F:protein-N-terminal-alanine acetyltransferase activity"/>
    <property type="evidence" value="ECO:0007669"/>
    <property type="project" value="TreeGrafter"/>
</dbReference>
<dbReference type="Pfam" id="PF13302">
    <property type="entry name" value="Acetyltransf_3"/>
    <property type="match status" value="1"/>
</dbReference>
<dbReference type="PANTHER" id="PTHR43441:SF3">
    <property type="entry name" value="ACETYLTRANSFERASE"/>
    <property type="match status" value="1"/>
</dbReference>
<protein>
    <submittedName>
        <fullName evidence="2">GNAT family N-acetyltransferase</fullName>
    </submittedName>
</protein>
<dbReference type="AlphaFoldDB" id="A0A4Q0YBK5"/>
<reference evidence="2 3" key="1">
    <citation type="submission" date="2017-10" db="EMBL/GenBank/DDBJ databases">
        <title>Nyctiphanis sp. nov., isolated from the stomach of the euphausiid Nyctiphanes simplex (Hansen, 1911) in the Gulf of California.</title>
        <authorList>
            <person name="Gomez-Gil B."/>
            <person name="Aguilar-Mendez M."/>
            <person name="Lopez-Cortes A."/>
            <person name="Gomez-Gutierrez J."/>
            <person name="Roque A."/>
            <person name="Lang E."/>
            <person name="Gonzalez-Castillo A."/>
        </authorList>
    </citation>
    <scope>NUCLEOTIDE SEQUENCE [LARGE SCALE GENOMIC DNA]</scope>
    <source>
        <strain evidence="2 3">CAIM 600</strain>
    </source>
</reference>
<evidence type="ECO:0000259" key="1">
    <source>
        <dbReference type="PROSITE" id="PS51186"/>
    </source>
</evidence>
<sequence>MTTTVRNTQTAILNFENFEEELRYSIVEKASNRFIGAIGLIIRDKSVPFFEIGYWLRSSSVGKGYMTEAVQALEKYAFMELKANRIEIRAAEGNKSSRAVAERAGYKLEAMLVNERRLPSGELGNTVVYMKSGL</sequence>
<dbReference type="InterPro" id="IPR051908">
    <property type="entry name" value="Ribosomal_N-acetyltransferase"/>
</dbReference>
<evidence type="ECO:0000313" key="3">
    <source>
        <dbReference type="Proteomes" id="UP000290287"/>
    </source>
</evidence>
<dbReference type="PANTHER" id="PTHR43441">
    <property type="entry name" value="RIBOSOMAL-PROTEIN-SERINE ACETYLTRANSFERASE"/>
    <property type="match status" value="1"/>
</dbReference>
<gene>
    <name evidence="2" type="ORF">CS022_24565</name>
</gene>
<proteinExistence type="predicted"/>
<dbReference type="PROSITE" id="PS51186">
    <property type="entry name" value="GNAT"/>
    <property type="match status" value="1"/>
</dbReference>